<proteinExistence type="predicted"/>
<sequence length="127" mass="13873">MQCLYCFSERTNRHNDRANGENKDLFVEAWQSQGGAGGWPPANPNPEIVSWGLSSLETMGNVQVSLLVEASQRYPAPANLTHNLFSGGIPQVARARFARVLSSFYSWEPSRATGVQGAGPLQEPILL</sequence>
<dbReference type="Proteomes" id="UP000761534">
    <property type="component" value="Unassembled WGS sequence"/>
</dbReference>
<keyword evidence="2" id="KW-1185">Reference proteome</keyword>
<evidence type="ECO:0000313" key="1">
    <source>
        <dbReference type="EMBL" id="KAA8912137.1"/>
    </source>
</evidence>
<name>A0A642V3E3_9ASCO</name>
<evidence type="ECO:0000313" key="2">
    <source>
        <dbReference type="Proteomes" id="UP000761534"/>
    </source>
</evidence>
<gene>
    <name evidence="1" type="ORF">TRICI_003602</name>
</gene>
<dbReference type="VEuPathDB" id="FungiDB:TRICI_003602"/>
<accession>A0A642V3E3</accession>
<reference evidence="1" key="1">
    <citation type="journal article" date="2019" name="G3 (Bethesda)">
        <title>Genome Assemblies of Two Rare Opportunistic Yeast Pathogens: Diutina rugosa (syn. Candida rugosa) and Trichomonascus ciferrii (syn. Candida ciferrii).</title>
        <authorList>
            <person name="Mixao V."/>
            <person name="Saus E."/>
            <person name="Hansen A.P."/>
            <person name="Lass-Florl C."/>
            <person name="Gabaldon T."/>
        </authorList>
    </citation>
    <scope>NUCLEOTIDE SEQUENCE</scope>
    <source>
        <strain evidence="1">CBS 4856</strain>
    </source>
</reference>
<organism evidence="1 2">
    <name type="scientific">Trichomonascus ciferrii</name>
    <dbReference type="NCBI Taxonomy" id="44093"/>
    <lineage>
        <taxon>Eukaryota</taxon>
        <taxon>Fungi</taxon>
        <taxon>Dikarya</taxon>
        <taxon>Ascomycota</taxon>
        <taxon>Saccharomycotina</taxon>
        <taxon>Dipodascomycetes</taxon>
        <taxon>Dipodascales</taxon>
        <taxon>Trichomonascaceae</taxon>
        <taxon>Trichomonascus</taxon>
        <taxon>Trichomonascus ciferrii complex</taxon>
    </lineage>
</organism>
<dbReference type="AlphaFoldDB" id="A0A642V3E3"/>
<comment type="caution">
    <text evidence="1">The sequence shown here is derived from an EMBL/GenBank/DDBJ whole genome shotgun (WGS) entry which is preliminary data.</text>
</comment>
<dbReference type="EMBL" id="SWFS01000264">
    <property type="protein sequence ID" value="KAA8912137.1"/>
    <property type="molecule type" value="Genomic_DNA"/>
</dbReference>
<protein>
    <submittedName>
        <fullName evidence="1">Uncharacterized protein</fullName>
    </submittedName>
</protein>